<dbReference type="EMBL" id="JAEHOE010000004">
    <property type="protein sequence ID" value="KAG2500144.1"/>
    <property type="molecule type" value="Genomic_DNA"/>
</dbReference>
<evidence type="ECO:0000313" key="3">
    <source>
        <dbReference type="Proteomes" id="UP000612055"/>
    </source>
</evidence>
<evidence type="ECO:0000313" key="2">
    <source>
        <dbReference type="EMBL" id="KAG2500144.1"/>
    </source>
</evidence>
<name>A0A835YE92_9CHLO</name>
<dbReference type="AlphaFoldDB" id="A0A835YE92"/>
<evidence type="ECO:0000256" key="1">
    <source>
        <dbReference type="SAM" id="SignalP"/>
    </source>
</evidence>
<dbReference type="OrthoDB" id="421093at2759"/>
<accession>A0A835YE92</accession>
<reference evidence="2" key="1">
    <citation type="journal article" date="2020" name="bioRxiv">
        <title>Comparative genomics of Chlamydomonas.</title>
        <authorList>
            <person name="Craig R.J."/>
            <person name="Hasan A.R."/>
            <person name="Ness R.W."/>
            <person name="Keightley P.D."/>
        </authorList>
    </citation>
    <scope>NUCLEOTIDE SEQUENCE</scope>
    <source>
        <strain evidence="2">CCAP 11/70</strain>
    </source>
</reference>
<proteinExistence type="predicted"/>
<keyword evidence="3" id="KW-1185">Reference proteome</keyword>
<comment type="caution">
    <text evidence="2">The sequence shown here is derived from an EMBL/GenBank/DDBJ whole genome shotgun (WGS) entry which is preliminary data.</text>
</comment>
<feature type="chain" id="PRO_5032891108" evidence="1">
    <location>
        <begin position="19"/>
        <end position="817"/>
    </location>
</feature>
<dbReference type="SUPFAM" id="SSF75011">
    <property type="entry name" value="3-carboxy-cis,cis-mucoante lactonizing enzyme"/>
    <property type="match status" value="1"/>
</dbReference>
<keyword evidence="1" id="KW-0732">Signal</keyword>
<dbReference type="Proteomes" id="UP000612055">
    <property type="component" value="Unassembled WGS sequence"/>
</dbReference>
<sequence length="817" mass="84687">MACAAVALLLILCASAAGASQNVWTVVQSGLPAANSTYSLGTVFARGSTAFVAVNNHPQGSALNGLYALVNETWQRHSPPTNQYGTGSCVVSRTNGSIYCLQQNNLYVLNESSPDPASRRWVAVPLLLPNTTRITVDAIAPGRTRLLLQRGAASPALYALPLPGGGTLQDLGFPFAGLDSKQGQLLEDGRGRVWYRSYGSGVFVLDGGWGKASNVSGVLSVSNGLDVYLSYEVTAGTQLSSFFQYIEPRSTAPAPRQGYGGGGPPIASAGVVSLGGRFPDVVVAPGRKWRLPAPWADLGLTPDQSKSVFVAWPAVTNASCIVARVEYGPLSLKRMMRLCANFGTLPSYSTNLRIDLGTYLAGPGPNVPVAAAWLPGGNLLVAINSPSPLPGRPAPLPLQPSGSGNQTYPRGSLLVLGGRPVTGSTAAGAPPNATVEAAWRLRGPLAAVAVQRGSSGLAALATNDTLGVLNASSGAWLWQQPRAGPVARLAFDAAGVLAVLTADKIVQLYDGFDGSRLAPDRNHSAWRSWVLDIEILSTRTSSGRGGLYYLCGFDQTRLPSGLPIQVAYLDAYRVSDGALAWRRFSFNSGLLAALGADTRLYRVALAGDGVSLDVLGHSAGTNTIFLYNGTRINGTSALTRLDAYTDTSNTGSAHVAYVARFHANTGAFLAGQLNMPRLSSGKSNTFGVGNVGLLPPGGDVASDPSGRTFVAGVTASALPVRPAQTVNGVPVGAYKGDPALLALAPGYKARYAWSSLNRLNATGTAHVLACRAGRLAVLSTIQDGESFTTPGALATANSNPAGNIHLAVINTAANGWV</sequence>
<gene>
    <name evidence="2" type="ORF">HYH03_001726</name>
</gene>
<protein>
    <submittedName>
        <fullName evidence="2">Uncharacterized protein</fullName>
    </submittedName>
</protein>
<organism evidence="2 3">
    <name type="scientific">Edaphochlamys debaryana</name>
    <dbReference type="NCBI Taxonomy" id="47281"/>
    <lineage>
        <taxon>Eukaryota</taxon>
        <taxon>Viridiplantae</taxon>
        <taxon>Chlorophyta</taxon>
        <taxon>core chlorophytes</taxon>
        <taxon>Chlorophyceae</taxon>
        <taxon>CS clade</taxon>
        <taxon>Chlamydomonadales</taxon>
        <taxon>Chlamydomonadales incertae sedis</taxon>
        <taxon>Edaphochlamys</taxon>
    </lineage>
</organism>
<feature type="signal peptide" evidence="1">
    <location>
        <begin position="1"/>
        <end position="18"/>
    </location>
</feature>